<dbReference type="PROSITE" id="PS00916">
    <property type="entry name" value="PI3_4_KINASE_2"/>
    <property type="match status" value="1"/>
</dbReference>
<organism evidence="3 4">
    <name type="scientific">Paramuricea clavata</name>
    <name type="common">Red gorgonian</name>
    <name type="synonym">Violescent sea-whip</name>
    <dbReference type="NCBI Taxonomy" id="317549"/>
    <lineage>
        <taxon>Eukaryota</taxon>
        <taxon>Metazoa</taxon>
        <taxon>Cnidaria</taxon>
        <taxon>Anthozoa</taxon>
        <taxon>Octocorallia</taxon>
        <taxon>Malacalcyonacea</taxon>
        <taxon>Plexauridae</taxon>
        <taxon>Paramuricea</taxon>
    </lineage>
</organism>
<dbReference type="InterPro" id="IPR011009">
    <property type="entry name" value="Kinase-like_dom_sf"/>
</dbReference>
<evidence type="ECO:0000313" key="4">
    <source>
        <dbReference type="Proteomes" id="UP001152795"/>
    </source>
</evidence>
<feature type="non-terminal residue" evidence="3">
    <location>
        <position position="155"/>
    </location>
</feature>
<dbReference type="GO" id="GO:0005737">
    <property type="term" value="C:cytoplasm"/>
    <property type="evidence" value="ECO:0007669"/>
    <property type="project" value="TreeGrafter"/>
</dbReference>
<dbReference type="PANTHER" id="PTHR11139">
    <property type="entry name" value="ATAXIA TELANGIECTASIA MUTATED ATM -RELATED"/>
    <property type="match status" value="1"/>
</dbReference>
<dbReference type="InterPro" id="IPR000403">
    <property type="entry name" value="PI3/4_kinase_cat_dom"/>
</dbReference>
<accession>A0A7D9M2J2</accession>
<dbReference type="GO" id="GO:0005634">
    <property type="term" value="C:nucleus"/>
    <property type="evidence" value="ECO:0007669"/>
    <property type="project" value="TreeGrafter"/>
</dbReference>
<comment type="caution">
    <text evidence="3">The sequence shown here is derived from an EMBL/GenBank/DDBJ whole genome shotgun (WGS) entry which is preliminary data.</text>
</comment>
<dbReference type="GO" id="GO:0031932">
    <property type="term" value="C:TORC2 complex"/>
    <property type="evidence" value="ECO:0007669"/>
    <property type="project" value="TreeGrafter"/>
</dbReference>
<dbReference type="Pfam" id="PF00454">
    <property type="entry name" value="PI3_PI4_kinase"/>
    <property type="match status" value="1"/>
</dbReference>
<name>A0A7D9M2J2_PARCT</name>
<dbReference type="Proteomes" id="UP001152795">
    <property type="component" value="Unassembled WGS sequence"/>
</dbReference>
<reference evidence="3" key="1">
    <citation type="submission" date="2020-04" db="EMBL/GenBank/DDBJ databases">
        <authorList>
            <person name="Alioto T."/>
            <person name="Alioto T."/>
            <person name="Gomez Garrido J."/>
        </authorList>
    </citation>
    <scope>NUCLEOTIDE SEQUENCE</scope>
    <source>
        <strain evidence="3">A484AB</strain>
    </source>
</reference>
<dbReference type="InterPro" id="IPR050517">
    <property type="entry name" value="DDR_Repair_Kinase"/>
</dbReference>
<dbReference type="Gene3D" id="1.10.1070.11">
    <property type="entry name" value="Phosphatidylinositol 3-/4-kinase, catalytic domain"/>
    <property type="match status" value="1"/>
</dbReference>
<dbReference type="GO" id="GO:0031929">
    <property type="term" value="P:TOR signaling"/>
    <property type="evidence" value="ECO:0007669"/>
    <property type="project" value="TreeGrafter"/>
</dbReference>
<keyword evidence="2 3" id="KW-0418">Kinase</keyword>
<feature type="non-terminal residue" evidence="3">
    <location>
        <position position="1"/>
    </location>
</feature>
<dbReference type="SUPFAM" id="SSF56112">
    <property type="entry name" value="Protein kinase-like (PK-like)"/>
    <property type="match status" value="1"/>
</dbReference>
<evidence type="ECO:0000256" key="2">
    <source>
        <dbReference type="ARBA" id="ARBA00022777"/>
    </source>
</evidence>
<dbReference type="PANTHER" id="PTHR11139:SF119">
    <property type="entry name" value="SERINE_THREONINE-PROTEIN KINASE SMG1"/>
    <property type="match status" value="1"/>
</dbReference>
<sequence>GSGFTTTPKAPLRPNELFYNRLTPLLKEKNIDVSSSNRKDWPIAIMRKVMQELLHETPQDLLEKELWCSSTCTSDWWKMSQTYSRSVAVMSIIGYILGLGDRHLDNMLIDFTTGEIVHIDYNICFEKGRGLRVPEKVPFRLTANLETALGVTGVE</sequence>
<dbReference type="PROSITE" id="PS50290">
    <property type="entry name" value="PI3_4_KINASE_3"/>
    <property type="match status" value="1"/>
</dbReference>
<dbReference type="GO" id="GO:0004674">
    <property type="term" value="F:protein serine/threonine kinase activity"/>
    <property type="evidence" value="ECO:0007669"/>
    <property type="project" value="TreeGrafter"/>
</dbReference>
<dbReference type="InterPro" id="IPR036940">
    <property type="entry name" value="PI3/4_kinase_cat_sf"/>
</dbReference>
<dbReference type="OrthoDB" id="10065496at2759"/>
<keyword evidence="4" id="KW-1185">Reference proteome</keyword>
<dbReference type="GO" id="GO:0031931">
    <property type="term" value="C:TORC1 complex"/>
    <property type="evidence" value="ECO:0007669"/>
    <property type="project" value="TreeGrafter"/>
</dbReference>
<evidence type="ECO:0000313" key="3">
    <source>
        <dbReference type="EMBL" id="CAB4042430.1"/>
    </source>
</evidence>
<protein>
    <submittedName>
        <fullName evidence="3">Serine threonine- kinase SMG1-like</fullName>
    </submittedName>
</protein>
<proteinExistence type="predicted"/>
<dbReference type="EMBL" id="CACRXK020030101">
    <property type="protein sequence ID" value="CAB4042430.1"/>
    <property type="molecule type" value="Genomic_DNA"/>
</dbReference>
<dbReference type="AlphaFoldDB" id="A0A7D9M2J2"/>
<evidence type="ECO:0000256" key="1">
    <source>
        <dbReference type="ARBA" id="ARBA00022679"/>
    </source>
</evidence>
<dbReference type="InterPro" id="IPR018936">
    <property type="entry name" value="PI3/4_kinase_CS"/>
</dbReference>
<gene>
    <name evidence="3" type="ORF">PACLA_8A053846</name>
</gene>
<dbReference type="GO" id="GO:0016242">
    <property type="term" value="P:negative regulation of macroautophagy"/>
    <property type="evidence" value="ECO:0007669"/>
    <property type="project" value="TreeGrafter"/>
</dbReference>
<keyword evidence="1" id="KW-0808">Transferase</keyword>